<dbReference type="Pfam" id="PF00078">
    <property type="entry name" value="RVT_1"/>
    <property type="match status" value="1"/>
</dbReference>
<dbReference type="SUPFAM" id="SSF56672">
    <property type="entry name" value="DNA/RNA polymerases"/>
    <property type="match status" value="1"/>
</dbReference>
<keyword evidence="3" id="KW-0808">Transferase</keyword>
<dbReference type="RefSeq" id="WP_116442403.1">
    <property type="nucleotide sequence ID" value="NZ_BHEO01000008.1"/>
</dbReference>
<accession>A0A4R3JM75</accession>
<protein>
    <submittedName>
        <fullName evidence="3">Reverse transcriptase (RNA-dependent DNA polymerase)</fullName>
    </submittedName>
</protein>
<dbReference type="EMBL" id="SLZV01000019">
    <property type="protein sequence ID" value="TCS66111.1"/>
    <property type="molecule type" value="Genomic_DNA"/>
</dbReference>
<gene>
    <name evidence="3" type="ORF">EDD74_1199</name>
    <name evidence="2" type="ORF">FAEUMB_31130</name>
</gene>
<dbReference type="PANTHER" id="PTHR34047">
    <property type="entry name" value="NUCLEAR INTRON MATURASE 1, MITOCHONDRIAL-RELATED"/>
    <property type="match status" value="1"/>
</dbReference>
<dbReference type="Proteomes" id="UP000702954">
    <property type="component" value="Unassembled WGS sequence"/>
</dbReference>
<evidence type="ECO:0000313" key="2">
    <source>
        <dbReference type="EMBL" id="GBU06572.1"/>
    </source>
</evidence>
<reference evidence="3 4" key="2">
    <citation type="submission" date="2019-03" db="EMBL/GenBank/DDBJ databases">
        <title>Genomic Encyclopedia of Type Strains, Phase IV (KMG-IV): sequencing the most valuable type-strain genomes for metagenomic binning, comparative biology and taxonomic classification.</title>
        <authorList>
            <person name="Goeker M."/>
        </authorList>
    </citation>
    <scope>NUCLEOTIDE SEQUENCE [LARGE SCALE GENOMIC DNA]</scope>
    <source>
        <strain evidence="3 4">DSM 103426</strain>
    </source>
</reference>
<dbReference type="InterPro" id="IPR043502">
    <property type="entry name" value="DNA/RNA_pol_sf"/>
</dbReference>
<organism evidence="3 4">
    <name type="scientific">Faecalimonas umbilicata</name>
    <dbReference type="NCBI Taxonomy" id="1912855"/>
    <lineage>
        <taxon>Bacteria</taxon>
        <taxon>Bacillati</taxon>
        <taxon>Bacillota</taxon>
        <taxon>Clostridia</taxon>
        <taxon>Lachnospirales</taxon>
        <taxon>Lachnospiraceae</taxon>
        <taxon>Faecalimonas</taxon>
    </lineage>
</organism>
<name>A0A4R3JM75_9FIRM</name>
<evidence type="ECO:0000313" key="5">
    <source>
        <dbReference type="Proteomes" id="UP000702954"/>
    </source>
</evidence>
<dbReference type="Proteomes" id="UP000294613">
    <property type="component" value="Unassembled WGS sequence"/>
</dbReference>
<evidence type="ECO:0000313" key="3">
    <source>
        <dbReference type="EMBL" id="TCS66111.1"/>
    </source>
</evidence>
<evidence type="ECO:0000259" key="1">
    <source>
        <dbReference type="PROSITE" id="PS50878"/>
    </source>
</evidence>
<dbReference type="GO" id="GO:0003964">
    <property type="term" value="F:RNA-directed DNA polymerase activity"/>
    <property type="evidence" value="ECO:0007669"/>
    <property type="project" value="UniProtKB-KW"/>
</dbReference>
<dbReference type="InterPro" id="IPR051083">
    <property type="entry name" value="GrpII_Intron_Splice-Mob/Def"/>
</dbReference>
<keyword evidence="3" id="KW-0548">Nucleotidyltransferase</keyword>
<dbReference type="InterPro" id="IPR043128">
    <property type="entry name" value="Rev_trsase/Diguanyl_cyclase"/>
</dbReference>
<evidence type="ECO:0000313" key="4">
    <source>
        <dbReference type="Proteomes" id="UP000294613"/>
    </source>
</evidence>
<comment type="caution">
    <text evidence="3">The sequence shown here is derived from an EMBL/GenBank/DDBJ whole genome shotgun (WGS) entry which is preliminary data.</text>
</comment>
<keyword evidence="5" id="KW-1185">Reference proteome</keyword>
<reference evidence="2 5" key="1">
    <citation type="journal article" date="2018" name="Int. J. Syst. Evol. Microbiol.">
        <title>Draft Genome Sequence of Faecalimonas umbilicata JCM 30896T, an Acetate-Producing Bacterium Isolated from Human Feces.</title>
        <authorList>
            <person name="Sakamoto M."/>
            <person name="Ikeyama N."/>
            <person name="Yuki M."/>
            <person name="Ohkuma M."/>
        </authorList>
    </citation>
    <scope>NUCLEOTIDE SEQUENCE [LARGE SCALE GENOMIC DNA]</scope>
    <source>
        <strain evidence="2 5">EGH7</strain>
    </source>
</reference>
<dbReference type="PROSITE" id="PS50878">
    <property type="entry name" value="RT_POL"/>
    <property type="match status" value="1"/>
</dbReference>
<dbReference type="InterPro" id="IPR000477">
    <property type="entry name" value="RT_dom"/>
</dbReference>
<feature type="domain" description="Reverse transcriptase" evidence="1">
    <location>
        <begin position="1"/>
        <end position="268"/>
    </location>
</feature>
<sequence length="343" mass="40727">MNNEHLEVIGYEALYRSMMKCKKGVMWKDSTAHFCLNGLTEVMKLEQSLMDGTYKERPGRTFTVYEPKKRDILSISFRDRIYQRSLNDNAVYPMMAKSFIYDNCACQKGKGTDFAMNRLNAHLQQYYRKCGKDGWVLQCDIKGYYPNMPHEVAKKKFAKHLDEWTFAEVEKILNSFEGEVGFNPGSQLIQIAGISVLDEMDHFVKEKLRVRHYLRYMDDFLLISDDKEFLRSCLENIKEYLKERGFELNEKTSLYRISQGIKFLGFRFILTDTGKVIRLIKTESVKRERRKLRKLVRLAKKGKLTREKVDQCYESYKAHARRGNTWKMLNRLDKFYESLWKED</sequence>
<dbReference type="PANTHER" id="PTHR34047:SF8">
    <property type="entry name" value="PROTEIN YKFC"/>
    <property type="match status" value="1"/>
</dbReference>
<dbReference type="EMBL" id="BHEO01000008">
    <property type="protein sequence ID" value="GBU06572.1"/>
    <property type="molecule type" value="Genomic_DNA"/>
</dbReference>
<keyword evidence="3" id="KW-0695">RNA-directed DNA polymerase</keyword>
<proteinExistence type="predicted"/>
<dbReference type="Gene3D" id="3.30.70.270">
    <property type="match status" value="1"/>
</dbReference>
<dbReference type="AlphaFoldDB" id="A0A4R3JM75"/>